<dbReference type="PROSITE" id="PS50110">
    <property type="entry name" value="RESPONSE_REGULATORY"/>
    <property type="match status" value="1"/>
</dbReference>
<feature type="modified residue" description="4-aspartylphosphate" evidence="1">
    <location>
        <position position="97"/>
    </location>
</feature>
<accession>A0A7J6PV87</accession>
<feature type="domain" description="Response regulatory" evidence="2">
    <location>
        <begin position="38"/>
        <end position="169"/>
    </location>
</feature>
<evidence type="ECO:0000313" key="4">
    <source>
        <dbReference type="Proteomes" id="UP000574390"/>
    </source>
</evidence>
<dbReference type="SMART" id="SM00448">
    <property type="entry name" value="REC"/>
    <property type="match status" value="1"/>
</dbReference>
<evidence type="ECO:0000256" key="1">
    <source>
        <dbReference type="PROSITE-ProRule" id="PRU00169"/>
    </source>
</evidence>
<name>A0A7J6PV87_PEROL</name>
<comment type="caution">
    <text evidence="3">The sequence shown here is derived from an EMBL/GenBank/DDBJ whole genome shotgun (WGS) entry which is preliminary data.</text>
</comment>
<evidence type="ECO:0000313" key="3">
    <source>
        <dbReference type="EMBL" id="KAF4699942.1"/>
    </source>
</evidence>
<dbReference type="GO" id="GO:0000160">
    <property type="term" value="P:phosphorelay signal transduction system"/>
    <property type="evidence" value="ECO:0007669"/>
    <property type="project" value="InterPro"/>
</dbReference>
<keyword evidence="1" id="KW-0597">Phosphoprotein</keyword>
<organism evidence="3 4">
    <name type="scientific">Perkinsus olseni</name>
    <name type="common">Perkinsus atlanticus</name>
    <dbReference type="NCBI Taxonomy" id="32597"/>
    <lineage>
        <taxon>Eukaryota</taxon>
        <taxon>Sar</taxon>
        <taxon>Alveolata</taxon>
        <taxon>Perkinsozoa</taxon>
        <taxon>Perkinsea</taxon>
        <taxon>Perkinsida</taxon>
        <taxon>Perkinsidae</taxon>
        <taxon>Perkinsus</taxon>
    </lineage>
</organism>
<gene>
    <name evidence="3" type="ORF">FOZ62_013237</name>
</gene>
<dbReference type="SUPFAM" id="SSF52172">
    <property type="entry name" value="CheY-like"/>
    <property type="match status" value="1"/>
</dbReference>
<protein>
    <recommendedName>
        <fullName evidence="2">Response regulatory domain-containing protein</fullName>
    </recommendedName>
</protein>
<dbReference type="AlphaFoldDB" id="A0A7J6PV87"/>
<evidence type="ECO:0000259" key="2">
    <source>
        <dbReference type="PROSITE" id="PS50110"/>
    </source>
</evidence>
<dbReference type="InterPro" id="IPR011006">
    <property type="entry name" value="CheY-like_superfamily"/>
</dbReference>
<dbReference type="InterPro" id="IPR001789">
    <property type="entry name" value="Sig_transdc_resp-reg_receiver"/>
</dbReference>
<dbReference type="Proteomes" id="UP000574390">
    <property type="component" value="Unassembled WGS sequence"/>
</dbReference>
<reference evidence="3 4" key="1">
    <citation type="submission" date="2020-04" db="EMBL/GenBank/DDBJ databases">
        <title>Perkinsus olseni comparative genomics.</title>
        <authorList>
            <person name="Bogema D.R."/>
        </authorList>
    </citation>
    <scope>NUCLEOTIDE SEQUENCE [LARGE SCALE GENOMIC DNA]</scope>
    <source>
        <strain evidence="3">ATCC PRA-205</strain>
    </source>
</reference>
<dbReference type="Gene3D" id="3.40.50.2300">
    <property type="match status" value="1"/>
</dbReference>
<dbReference type="EMBL" id="JABANM010034246">
    <property type="protein sequence ID" value="KAF4699942.1"/>
    <property type="molecule type" value="Genomic_DNA"/>
</dbReference>
<sequence length="177" mass="19690">MLPNRLGSGFEIIVTQQVAFHGQRLLTMPTFSGVEAVDLVLADDEDDNLDVAEMSLTCHGFDEDRISRVNCGEDAIDNVLELQESDDVDDPVIVLLDLNMPPKMGGAEAAERIRTMMGNEELARNVMLVCCSAGRVEDLKSQSWAHNFDHFCTKPFTPQTAEELATAIEQWCEEQDE</sequence>
<proteinExistence type="predicted"/>